<feature type="transmembrane region" description="Helical" evidence="5">
    <location>
        <begin position="275"/>
        <end position="298"/>
    </location>
</feature>
<evidence type="ECO:0000313" key="8">
    <source>
        <dbReference type="Proteomes" id="UP000739538"/>
    </source>
</evidence>
<comment type="caution">
    <text evidence="7">The sequence shown here is derived from an EMBL/GenBank/DDBJ whole genome shotgun (WGS) entry which is preliminary data.</text>
</comment>
<name>A0A956NHN8_UNCEI</name>
<comment type="subcellular location">
    <subcellularLocation>
        <location evidence="1">Membrane</location>
        <topology evidence="1">Multi-pass membrane protein</topology>
    </subcellularLocation>
</comment>
<evidence type="ECO:0000256" key="4">
    <source>
        <dbReference type="ARBA" id="ARBA00023136"/>
    </source>
</evidence>
<reference evidence="7" key="1">
    <citation type="submission" date="2020-04" db="EMBL/GenBank/DDBJ databases">
        <authorList>
            <person name="Zhang T."/>
        </authorList>
    </citation>
    <scope>NUCLEOTIDE SEQUENCE</scope>
    <source>
        <strain evidence="7">HKST-UBA02</strain>
    </source>
</reference>
<keyword evidence="3 5" id="KW-1133">Transmembrane helix</keyword>
<evidence type="ECO:0000259" key="6">
    <source>
        <dbReference type="Pfam" id="PF06271"/>
    </source>
</evidence>
<evidence type="ECO:0000256" key="1">
    <source>
        <dbReference type="ARBA" id="ARBA00004141"/>
    </source>
</evidence>
<evidence type="ECO:0000256" key="3">
    <source>
        <dbReference type="ARBA" id="ARBA00022989"/>
    </source>
</evidence>
<dbReference type="EMBL" id="JAGQHS010000365">
    <property type="protein sequence ID" value="MCA9759493.1"/>
    <property type="molecule type" value="Genomic_DNA"/>
</dbReference>
<proteinExistence type="predicted"/>
<reference evidence="7" key="2">
    <citation type="journal article" date="2021" name="Microbiome">
        <title>Successional dynamics and alternative stable states in a saline activated sludge microbial community over 9 years.</title>
        <authorList>
            <person name="Wang Y."/>
            <person name="Ye J."/>
            <person name="Ju F."/>
            <person name="Liu L."/>
            <person name="Boyd J.A."/>
            <person name="Deng Y."/>
            <person name="Parks D.H."/>
            <person name="Jiang X."/>
            <person name="Yin X."/>
            <person name="Woodcroft B.J."/>
            <person name="Tyson G.W."/>
            <person name="Hugenholtz P."/>
            <person name="Polz M.F."/>
            <person name="Zhang T."/>
        </authorList>
    </citation>
    <scope>NUCLEOTIDE SEQUENCE</scope>
    <source>
        <strain evidence="7">HKST-UBA02</strain>
    </source>
</reference>
<protein>
    <submittedName>
        <fullName evidence="7">RDD family protein</fullName>
    </submittedName>
</protein>
<dbReference type="Proteomes" id="UP000739538">
    <property type="component" value="Unassembled WGS sequence"/>
</dbReference>
<dbReference type="Pfam" id="PF06271">
    <property type="entry name" value="RDD"/>
    <property type="match status" value="1"/>
</dbReference>
<feature type="transmembrane region" description="Helical" evidence="5">
    <location>
        <begin position="85"/>
        <end position="102"/>
    </location>
</feature>
<keyword evidence="2 5" id="KW-0812">Transmembrane</keyword>
<keyword evidence="4 5" id="KW-0472">Membrane</keyword>
<feature type="domain" description="RDD" evidence="6">
    <location>
        <begin position="82"/>
        <end position="227"/>
    </location>
</feature>
<organism evidence="7 8">
    <name type="scientific">Eiseniibacteriota bacterium</name>
    <dbReference type="NCBI Taxonomy" id="2212470"/>
    <lineage>
        <taxon>Bacteria</taxon>
        <taxon>Candidatus Eiseniibacteriota</taxon>
    </lineage>
</organism>
<gene>
    <name evidence="7" type="ORF">KDA27_27105</name>
</gene>
<dbReference type="AlphaFoldDB" id="A0A956NHN8"/>
<feature type="transmembrane region" description="Helical" evidence="5">
    <location>
        <begin position="155"/>
        <end position="177"/>
    </location>
</feature>
<dbReference type="InterPro" id="IPR010432">
    <property type="entry name" value="RDD"/>
</dbReference>
<sequence length="416" mass="45775">MPTDEPAYARYTLDELQDAYAHIDRLKYPERAERLREELEKRRSEASRRESLEADLPFEAESAGLESQLARRAGRAVRDLRLRRAIAFLYDYFLVVVLAAGVDNLVSAPVPELLLEFVAPVLFVLYFIASTFVGRPGTSLGKQLVGVETMRADGTPVTTARIAARASVLALLVLFPWESLLSALSRGSLPVIVLVAITAIRSVLIIYSILMVLRDPGGRTLHDQVAKTKVILTKLPESLSKFLETLDPLPTSEDQASEVVVEGPRARRGIERPMLLLPALAIALGGAIVFGAFVSGVLEADPLDYVRTPIGEVSSVERILEGAVAESHSIRSRIGITTSVAWNSSEPESRRGLTVDVWIPAVSWNPRTRDEVMETVLENLKVTPGFYDEGAIRVWTGFQYLSFTVTKTLVLPEPQG</sequence>
<evidence type="ECO:0000256" key="5">
    <source>
        <dbReference type="SAM" id="Phobius"/>
    </source>
</evidence>
<feature type="transmembrane region" description="Helical" evidence="5">
    <location>
        <begin position="114"/>
        <end position="134"/>
    </location>
</feature>
<feature type="transmembrane region" description="Helical" evidence="5">
    <location>
        <begin position="189"/>
        <end position="213"/>
    </location>
</feature>
<evidence type="ECO:0000256" key="2">
    <source>
        <dbReference type="ARBA" id="ARBA00022692"/>
    </source>
</evidence>
<evidence type="ECO:0000313" key="7">
    <source>
        <dbReference type="EMBL" id="MCA9759493.1"/>
    </source>
</evidence>
<accession>A0A956NHN8</accession>
<dbReference type="GO" id="GO:0016020">
    <property type="term" value="C:membrane"/>
    <property type="evidence" value="ECO:0007669"/>
    <property type="project" value="UniProtKB-SubCell"/>
</dbReference>